<dbReference type="InterPro" id="IPR036279">
    <property type="entry name" value="5-3_exonuclease_C_sf"/>
</dbReference>
<feature type="domain" description="5'-3' exonuclease" evidence="4">
    <location>
        <begin position="12"/>
        <end position="274"/>
    </location>
</feature>
<dbReference type="AlphaFoldDB" id="Q8D2U6"/>
<dbReference type="SMART" id="SM00475">
    <property type="entry name" value="53EXOc"/>
    <property type="match status" value="1"/>
</dbReference>
<dbReference type="InterPro" id="IPR008918">
    <property type="entry name" value="HhH2"/>
</dbReference>
<organism evidence="5 6">
    <name type="scientific">Wigglesworthia glossinidia brevipalpis</name>
    <dbReference type="NCBI Taxonomy" id="36870"/>
    <lineage>
        <taxon>Bacteria</taxon>
        <taxon>Pseudomonadati</taxon>
        <taxon>Pseudomonadota</taxon>
        <taxon>Gammaproteobacteria</taxon>
        <taxon>Enterobacterales</taxon>
        <taxon>Erwiniaceae</taxon>
        <taxon>Wigglesworthia</taxon>
    </lineage>
</organism>
<evidence type="ECO:0000256" key="1">
    <source>
        <dbReference type="ARBA" id="ARBA00022722"/>
    </source>
</evidence>
<dbReference type="Gene3D" id="3.40.50.1010">
    <property type="entry name" value="5'-nuclease"/>
    <property type="match status" value="1"/>
</dbReference>
<dbReference type="STRING" id="36870.gene:10368749"/>
<keyword evidence="2" id="KW-0378">Hydrolase</keyword>
<dbReference type="CDD" id="cd09859">
    <property type="entry name" value="PIN_53EXO"/>
    <property type="match status" value="1"/>
</dbReference>
<dbReference type="InterPro" id="IPR020046">
    <property type="entry name" value="5-3_exonucl_a-hlix_arch_N"/>
</dbReference>
<dbReference type="Gene3D" id="1.10.150.20">
    <property type="entry name" value="5' to 3' exonuclease, C-terminal subdomain"/>
    <property type="match status" value="1"/>
</dbReference>
<evidence type="ECO:0000256" key="3">
    <source>
        <dbReference type="ARBA" id="ARBA00023125"/>
    </source>
</evidence>
<reference evidence="5 6" key="1">
    <citation type="journal article" date="2002" name="Nat. Genet.">
        <title>Genome sequence of the endocellular obligate symbiont of tsetse flies, Wigglesworthia glossinidia.</title>
        <authorList>
            <person name="Akman L."/>
            <person name="Yamashita A."/>
            <person name="Watanabe H."/>
            <person name="Oshima K."/>
            <person name="Shiba T."/>
            <person name="Hattori M."/>
            <person name="Aksoy S."/>
        </authorList>
    </citation>
    <scope>NUCLEOTIDE SEQUENCE [LARGE SCALE GENOMIC DNA]</scope>
</reference>
<evidence type="ECO:0000256" key="2">
    <source>
        <dbReference type="ARBA" id="ARBA00022801"/>
    </source>
</evidence>
<dbReference type="InterPro" id="IPR029060">
    <property type="entry name" value="PIN-like_dom_sf"/>
</dbReference>
<dbReference type="GO" id="GO:0017108">
    <property type="term" value="F:5'-flap endonuclease activity"/>
    <property type="evidence" value="ECO:0007669"/>
    <property type="project" value="InterPro"/>
</dbReference>
<dbReference type="Proteomes" id="UP000000562">
    <property type="component" value="Chromosome"/>
</dbReference>
<gene>
    <name evidence="5" type="primary">polA</name>
</gene>
<dbReference type="HOGENOM" id="CLU_004675_1_0_6"/>
<dbReference type="SUPFAM" id="SSF47807">
    <property type="entry name" value="5' to 3' exonuclease, C-terminal subdomain"/>
    <property type="match status" value="1"/>
</dbReference>
<dbReference type="InterPro" id="IPR020045">
    <property type="entry name" value="DNA_polI_H3TH"/>
</dbReference>
<evidence type="ECO:0000313" key="6">
    <source>
        <dbReference type="Proteomes" id="UP000000562"/>
    </source>
</evidence>
<dbReference type="OrthoDB" id="9806424at2"/>
<dbReference type="GO" id="GO:0033567">
    <property type="term" value="P:DNA replication, Okazaki fragment processing"/>
    <property type="evidence" value="ECO:0007669"/>
    <property type="project" value="InterPro"/>
</dbReference>
<dbReference type="CDD" id="cd09898">
    <property type="entry name" value="H3TH_53EXO"/>
    <property type="match status" value="1"/>
</dbReference>
<dbReference type="PANTHER" id="PTHR42646">
    <property type="entry name" value="FLAP ENDONUCLEASE XNI"/>
    <property type="match status" value="1"/>
</dbReference>
<dbReference type="SUPFAM" id="SSF88723">
    <property type="entry name" value="PIN domain-like"/>
    <property type="match status" value="1"/>
</dbReference>
<keyword evidence="1" id="KW-0540">Nuclease</keyword>
<proteinExistence type="predicted"/>
<dbReference type="Pfam" id="PF01367">
    <property type="entry name" value="5_3_exonuc"/>
    <property type="match status" value="1"/>
</dbReference>
<evidence type="ECO:0000259" key="4">
    <source>
        <dbReference type="SMART" id="SM00475"/>
    </source>
</evidence>
<dbReference type="Pfam" id="PF02739">
    <property type="entry name" value="5_3_exonuc_N"/>
    <property type="match status" value="1"/>
</dbReference>
<dbReference type="GO" id="GO:0008409">
    <property type="term" value="F:5'-3' exonuclease activity"/>
    <property type="evidence" value="ECO:0007669"/>
    <property type="project" value="InterPro"/>
</dbReference>
<dbReference type="InterPro" id="IPR002421">
    <property type="entry name" value="5-3_exonuclease"/>
</dbReference>
<dbReference type="eggNOG" id="COG0258">
    <property type="taxonomic scope" value="Bacteria"/>
</dbReference>
<accession>Q8D2U6</accession>
<protein>
    <submittedName>
        <fullName evidence="5">PolA protein</fullName>
    </submittedName>
</protein>
<sequence length="289" mass="33510">MLKIMSYMKKLDKFVILIDGSIYLYKAYFGAPNIKNISGKSVGAIYGIIKMIKKTLRLYSTNCVAIVFDSHHNTSRNKIYKNYKSNRKKMPEDLKHQIPIIKNILSFMGFSIFCIDGIESDDIIGTMSIKLEQQGKKVFIFTNDKDMMQLVSSNVNIININNYKIYDVIEVYLKYKIFPCSIADYLALVGDCSDNIPGIPRIGEKTAVKLLNKFPSLLDIYNNIRKVDKLTDIKSKKVIYSLKKNKRKAFLYYKLTKINTNIKINFSFKDIIRRSCDKEKLFNLFKTIK</sequence>
<dbReference type="InterPro" id="IPR038969">
    <property type="entry name" value="FEN"/>
</dbReference>
<dbReference type="PANTHER" id="PTHR42646:SF2">
    <property type="entry name" value="5'-3' EXONUCLEASE FAMILY PROTEIN"/>
    <property type="match status" value="1"/>
</dbReference>
<dbReference type="EMBL" id="BA000021">
    <property type="protein sequence ID" value="BAC24402.1"/>
    <property type="molecule type" value="Genomic_DNA"/>
</dbReference>
<name>Q8D2U6_WIGBR</name>
<evidence type="ECO:0000313" key="5">
    <source>
        <dbReference type="EMBL" id="BAC24402.1"/>
    </source>
</evidence>
<keyword evidence="6" id="KW-1185">Reference proteome</keyword>
<dbReference type="KEGG" id="wbr:polA"/>
<dbReference type="GO" id="GO:0003677">
    <property type="term" value="F:DNA binding"/>
    <property type="evidence" value="ECO:0007669"/>
    <property type="project" value="UniProtKB-KW"/>
</dbReference>
<dbReference type="FunFam" id="1.10.150.20:FF:000003">
    <property type="entry name" value="DNA polymerase I"/>
    <property type="match status" value="1"/>
</dbReference>
<dbReference type="SMART" id="SM00279">
    <property type="entry name" value="HhH2"/>
    <property type="match status" value="1"/>
</dbReference>
<keyword evidence="3" id="KW-0238">DNA-binding</keyword>